<dbReference type="Proteomes" id="UP001054811">
    <property type="component" value="Chromosome"/>
</dbReference>
<organism evidence="1 2">
    <name type="scientific">Microbacterium elymi</name>
    <dbReference type="NCBI Taxonomy" id="2909587"/>
    <lineage>
        <taxon>Bacteria</taxon>
        <taxon>Bacillati</taxon>
        <taxon>Actinomycetota</taxon>
        <taxon>Actinomycetes</taxon>
        <taxon>Micrococcales</taxon>
        <taxon>Microbacteriaceae</taxon>
        <taxon>Microbacterium</taxon>
    </lineage>
</organism>
<proteinExistence type="predicted"/>
<reference evidence="1" key="1">
    <citation type="submission" date="2022-01" db="EMBL/GenBank/DDBJ databases">
        <title>Microbacterium eymi and Microbacterium rhizovicinus sp. nov., isolated from the rhizospheric soil of Elymus tsukushiensis, a plant native to the Dokdo Islands, Republic of Korea.</title>
        <authorList>
            <person name="Hwang Y.J."/>
        </authorList>
    </citation>
    <scope>NUCLEOTIDE SEQUENCE</scope>
    <source>
        <strain evidence="1">KUDC0405</strain>
    </source>
</reference>
<dbReference type="EMBL" id="CP091139">
    <property type="protein sequence ID" value="UUT35938.1"/>
    <property type="molecule type" value="Genomic_DNA"/>
</dbReference>
<protein>
    <submittedName>
        <fullName evidence="1">Uncharacterized protein</fullName>
    </submittedName>
</protein>
<gene>
    <name evidence="1" type="ORF">L2X98_22625</name>
</gene>
<dbReference type="RefSeq" id="WP_259612586.1">
    <property type="nucleotide sequence ID" value="NZ_CP091139.2"/>
</dbReference>
<evidence type="ECO:0000313" key="1">
    <source>
        <dbReference type="EMBL" id="UUT35938.1"/>
    </source>
</evidence>
<evidence type="ECO:0000313" key="2">
    <source>
        <dbReference type="Proteomes" id="UP001054811"/>
    </source>
</evidence>
<sequence>MRILLKLVIDCDADAAWRALHSPRAIAELDGPFVTLRSLEHLPPSWSPGDDATVDLSLGPLPLGGS</sequence>
<keyword evidence="2" id="KW-1185">Reference proteome</keyword>
<accession>A0ABY5NL76</accession>
<name>A0ABY5NL76_9MICO</name>